<dbReference type="AlphaFoldDB" id="A0A4P9W5R1"/>
<accession>A0A4P9W5R1</accession>
<feature type="non-terminal residue" evidence="1">
    <location>
        <position position="126"/>
    </location>
</feature>
<name>A0A4P9W5R1_9FUNG</name>
<dbReference type="EMBL" id="KZ997173">
    <property type="protein sequence ID" value="RKO87761.1"/>
    <property type="molecule type" value="Genomic_DNA"/>
</dbReference>
<reference evidence="2" key="1">
    <citation type="journal article" date="2018" name="Nat. Microbiol.">
        <title>Leveraging single-cell genomics to expand the fungal tree of life.</title>
        <authorList>
            <person name="Ahrendt S.R."/>
            <person name="Quandt C.A."/>
            <person name="Ciobanu D."/>
            <person name="Clum A."/>
            <person name="Salamov A."/>
            <person name="Andreopoulos B."/>
            <person name="Cheng J.F."/>
            <person name="Woyke T."/>
            <person name="Pelin A."/>
            <person name="Henrissat B."/>
            <person name="Reynolds N.K."/>
            <person name="Benny G.L."/>
            <person name="Smith M.E."/>
            <person name="James T.Y."/>
            <person name="Grigoriev I.V."/>
        </authorList>
    </citation>
    <scope>NUCLEOTIDE SEQUENCE [LARGE SCALE GENOMIC DNA]</scope>
</reference>
<evidence type="ECO:0000313" key="1">
    <source>
        <dbReference type="EMBL" id="RKO87761.1"/>
    </source>
</evidence>
<gene>
    <name evidence="1" type="ORF">BDK51DRAFT_23540</name>
</gene>
<dbReference type="OrthoDB" id="2504952at2759"/>
<proteinExistence type="predicted"/>
<sequence>MWRKDFWWLVGELQVELQMDSRGRREPLTAPTQQVDIGLYCIGHGSSYNTLSHLFNVAHCTALVATTKFVNTVNKVLYERAIGYPVLSNDGAWAVIQDGFYEKRCIPAIVGAIDGTHIPILKPLND</sequence>
<evidence type="ECO:0000313" key="2">
    <source>
        <dbReference type="Proteomes" id="UP000269721"/>
    </source>
</evidence>
<dbReference type="Proteomes" id="UP000269721">
    <property type="component" value="Unassembled WGS sequence"/>
</dbReference>
<protein>
    <recommendedName>
        <fullName evidence="3">DDE Tnp4 domain-containing protein</fullName>
    </recommendedName>
</protein>
<keyword evidence="2" id="KW-1185">Reference proteome</keyword>
<organism evidence="1 2">
    <name type="scientific">Blyttiomyces helicus</name>
    <dbReference type="NCBI Taxonomy" id="388810"/>
    <lineage>
        <taxon>Eukaryota</taxon>
        <taxon>Fungi</taxon>
        <taxon>Fungi incertae sedis</taxon>
        <taxon>Chytridiomycota</taxon>
        <taxon>Chytridiomycota incertae sedis</taxon>
        <taxon>Chytridiomycetes</taxon>
        <taxon>Chytridiomycetes incertae sedis</taxon>
        <taxon>Blyttiomyces</taxon>
    </lineage>
</organism>
<evidence type="ECO:0008006" key="3">
    <source>
        <dbReference type="Google" id="ProtNLM"/>
    </source>
</evidence>